<dbReference type="InterPro" id="IPR039424">
    <property type="entry name" value="SBP_5"/>
</dbReference>
<dbReference type="PANTHER" id="PTHR30290">
    <property type="entry name" value="PERIPLASMIC BINDING COMPONENT OF ABC TRANSPORTER"/>
    <property type="match status" value="1"/>
</dbReference>
<evidence type="ECO:0000256" key="1">
    <source>
        <dbReference type="ARBA" id="ARBA00004418"/>
    </source>
</evidence>
<reference evidence="5 6" key="1">
    <citation type="submission" date="2016-11" db="EMBL/GenBank/DDBJ databases">
        <authorList>
            <person name="Varghese N."/>
            <person name="Submissions S."/>
        </authorList>
    </citation>
    <scope>NUCLEOTIDE SEQUENCE [LARGE SCALE GENOMIC DNA]</scope>
    <source>
        <strain evidence="5 6">DSM 29620</strain>
    </source>
</reference>
<dbReference type="Gene3D" id="3.10.105.10">
    <property type="entry name" value="Dipeptide-binding Protein, Domain 3"/>
    <property type="match status" value="1"/>
</dbReference>
<proteinExistence type="inferred from homology"/>
<dbReference type="GO" id="GO:0043190">
    <property type="term" value="C:ATP-binding cassette (ABC) transporter complex"/>
    <property type="evidence" value="ECO:0007669"/>
    <property type="project" value="InterPro"/>
</dbReference>
<accession>A0A1H0LQC4</accession>
<dbReference type="SUPFAM" id="SSF53850">
    <property type="entry name" value="Periplasmic binding protein-like II"/>
    <property type="match status" value="1"/>
</dbReference>
<dbReference type="CDD" id="cd08503">
    <property type="entry name" value="PBP2_NikA_DppA_OppA_like_17"/>
    <property type="match status" value="1"/>
</dbReference>
<keyword evidence="6" id="KW-1185">Reference proteome</keyword>
<evidence type="ECO:0000256" key="3">
    <source>
        <dbReference type="ARBA" id="ARBA00022729"/>
    </source>
</evidence>
<dbReference type="GO" id="GO:0015833">
    <property type="term" value="P:peptide transport"/>
    <property type="evidence" value="ECO:0007669"/>
    <property type="project" value="TreeGrafter"/>
</dbReference>
<protein>
    <submittedName>
        <fullName evidence="5">Peptide/nickel transport system substrate-binding protein</fullName>
    </submittedName>
</protein>
<comment type="similarity">
    <text evidence="2">Belongs to the bacterial solute-binding protein 5 family.</text>
</comment>
<dbReference type="InterPro" id="IPR000914">
    <property type="entry name" value="SBP_5_dom"/>
</dbReference>
<name>A0A1H0LQC4_9RHOB</name>
<dbReference type="EMBL" id="FQZZ01000003">
    <property type="protein sequence ID" value="SHK04885.1"/>
    <property type="molecule type" value="Genomic_DNA"/>
</dbReference>
<dbReference type="Gene3D" id="3.40.190.10">
    <property type="entry name" value="Periplasmic binding protein-like II"/>
    <property type="match status" value="1"/>
</dbReference>
<dbReference type="GO" id="GO:0030288">
    <property type="term" value="C:outer membrane-bounded periplasmic space"/>
    <property type="evidence" value="ECO:0007669"/>
    <property type="project" value="UniProtKB-ARBA"/>
</dbReference>
<dbReference type="InterPro" id="IPR030678">
    <property type="entry name" value="Peptide/Ni-bd"/>
</dbReference>
<dbReference type="InterPro" id="IPR006311">
    <property type="entry name" value="TAT_signal"/>
</dbReference>
<dbReference type="Proteomes" id="UP000324252">
    <property type="component" value="Unassembled WGS sequence"/>
</dbReference>
<organism evidence="5 6">
    <name type="scientific">Lutimaribacter pacificus</name>
    <dbReference type="NCBI Taxonomy" id="391948"/>
    <lineage>
        <taxon>Bacteria</taxon>
        <taxon>Pseudomonadati</taxon>
        <taxon>Pseudomonadota</taxon>
        <taxon>Alphaproteobacteria</taxon>
        <taxon>Rhodobacterales</taxon>
        <taxon>Roseobacteraceae</taxon>
        <taxon>Lutimaribacter</taxon>
    </lineage>
</organism>
<gene>
    <name evidence="5" type="ORF">SAMN05444142_10377</name>
</gene>
<comment type="subcellular location">
    <subcellularLocation>
        <location evidence="1">Periplasm</location>
    </subcellularLocation>
</comment>
<evidence type="ECO:0000256" key="2">
    <source>
        <dbReference type="ARBA" id="ARBA00005695"/>
    </source>
</evidence>
<evidence type="ECO:0000313" key="5">
    <source>
        <dbReference type="EMBL" id="SHK04885.1"/>
    </source>
</evidence>
<evidence type="ECO:0000313" key="6">
    <source>
        <dbReference type="Proteomes" id="UP000324252"/>
    </source>
</evidence>
<dbReference type="AlphaFoldDB" id="A0A1H0LQC4"/>
<evidence type="ECO:0000259" key="4">
    <source>
        <dbReference type="Pfam" id="PF00496"/>
    </source>
</evidence>
<dbReference type="Pfam" id="PF00496">
    <property type="entry name" value="SBP_bac_5"/>
    <property type="match status" value="1"/>
</dbReference>
<dbReference type="PROSITE" id="PS51318">
    <property type="entry name" value="TAT"/>
    <property type="match status" value="1"/>
</dbReference>
<feature type="domain" description="Solute-binding protein family 5" evidence="4">
    <location>
        <begin position="108"/>
        <end position="473"/>
    </location>
</feature>
<dbReference type="PANTHER" id="PTHR30290:SF38">
    <property type="entry name" value="D,D-DIPEPTIDE-BINDING PERIPLASMIC PROTEIN DDPA-RELATED"/>
    <property type="match status" value="1"/>
</dbReference>
<dbReference type="PIRSF" id="PIRSF002741">
    <property type="entry name" value="MppA"/>
    <property type="match status" value="1"/>
</dbReference>
<sequence>MMQSNSVTENVHAAAKMYAEEFRAGKLSRREFLTRTTALGVSATAAYGLIGLAQPVQAQEAPVQGGTLRIQQSVKGMKDPRAYDWSEIGNQSRGFLEYLVEYNADGSFRPMLLESWEVNEDATQYTLNVRQGVKWNNGDDFTAEDVARNIAGWCDKGMEANSMASRMGGLIDEGTGQAREGAIEVADTHTVVLHLSSPDVSVIANMSDYPAAITHSSYTSGSPFDNGVGTGPYRPVSMEVGVNCILERAEDHEWWGTEVYGGPYLDRVEFIDYGTDPSAWVAAAESEEVDLLYETVGDFIDVMDSIGWTRTDAVTAATIVFRGNHEAEVNGTKPYADKRVRQALALAVDNSVLLELGYSGRGELAENHHVCSIHPAYADIGPAPFDPERALALMEEAGMADFEHELITVDDDWQRNTGDALAAQLRDAGINVKRTILPGNTFWNKWTEYPFSATEWNHRPLDVQILTLAYRSGEAWNEAAYSSDEYDALINEANAIADADTRRGTIEKIETLLREDGVIIQPYWRSLYNHHNGNLVNAAKHPAHEIHLYKIGFAS</sequence>
<dbReference type="GO" id="GO:1904680">
    <property type="term" value="F:peptide transmembrane transporter activity"/>
    <property type="evidence" value="ECO:0007669"/>
    <property type="project" value="TreeGrafter"/>
</dbReference>
<keyword evidence="3" id="KW-0732">Signal</keyword>